<dbReference type="EMBL" id="CP096019">
    <property type="protein sequence ID" value="UPM43614.1"/>
    <property type="molecule type" value="Genomic_DNA"/>
</dbReference>
<dbReference type="InterPro" id="IPR037997">
    <property type="entry name" value="Dgk1-like"/>
</dbReference>
<dbReference type="GeneID" id="71927179"/>
<protein>
    <submittedName>
        <fullName evidence="2">Dolichol kinase</fullName>
    </submittedName>
</protein>
<evidence type="ECO:0000256" key="1">
    <source>
        <dbReference type="SAM" id="Phobius"/>
    </source>
</evidence>
<keyword evidence="3" id="KW-1185">Reference proteome</keyword>
<sequence>MHPEIQRRLVHASGVVIPFSYLGGLITWEHVQVLFVLCTLCAFVLEGLRLSGLLQWQIFDTLTRAYERDHVAAYALYMIGTTVVVLTIRPEVAIPALLLLMIADPVIGVLGSGGGLTMKPFRVLATMFVICTLIALPFVHPVPAICGAFAATVADGAKPVIAGYVIDDNLTIPPAAAVSIIAGQQLLETVPSVGL</sequence>
<name>A0A8U0A3K4_9EURY</name>
<dbReference type="GO" id="GO:0004143">
    <property type="term" value="F:ATP-dependent diacylglycerol kinase activity"/>
    <property type="evidence" value="ECO:0007669"/>
    <property type="project" value="InterPro"/>
</dbReference>
<feature type="transmembrane region" description="Helical" evidence="1">
    <location>
        <begin position="94"/>
        <end position="116"/>
    </location>
</feature>
<dbReference type="PANTHER" id="PTHR31303">
    <property type="entry name" value="CTP-DEPENDENT DIACYLGLYCEROL KINASE 1"/>
    <property type="match status" value="1"/>
</dbReference>
<keyword evidence="1" id="KW-1133">Transmembrane helix</keyword>
<feature type="transmembrane region" description="Helical" evidence="1">
    <location>
        <begin position="34"/>
        <end position="59"/>
    </location>
</feature>
<evidence type="ECO:0000313" key="2">
    <source>
        <dbReference type="EMBL" id="UPM43614.1"/>
    </source>
</evidence>
<evidence type="ECO:0000313" key="3">
    <source>
        <dbReference type="Proteomes" id="UP000831768"/>
    </source>
</evidence>
<dbReference type="AlphaFoldDB" id="A0A8U0A3K4"/>
<dbReference type="RefSeq" id="WP_247994277.1">
    <property type="nucleotide sequence ID" value="NZ_CP096019.1"/>
</dbReference>
<keyword evidence="1" id="KW-0472">Membrane</keyword>
<organism evidence="2 3">
    <name type="scientific">Halocatena salina</name>
    <dbReference type="NCBI Taxonomy" id="2934340"/>
    <lineage>
        <taxon>Archaea</taxon>
        <taxon>Methanobacteriati</taxon>
        <taxon>Methanobacteriota</taxon>
        <taxon>Stenosarchaea group</taxon>
        <taxon>Halobacteria</taxon>
        <taxon>Halobacteriales</taxon>
        <taxon>Natronomonadaceae</taxon>
        <taxon>Halocatena</taxon>
    </lineage>
</organism>
<dbReference type="Proteomes" id="UP000831768">
    <property type="component" value="Chromosome"/>
</dbReference>
<keyword evidence="2" id="KW-0808">Transferase</keyword>
<keyword evidence="1" id="KW-0812">Transmembrane</keyword>
<dbReference type="KEGG" id="haad:MW046_03990"/>
<keyword evidence="2" id="KW-0418">Kinase</keyword>
<feature type="transmembrane region" description="Helical" evidence="1">
    <location>
        <begin position="71"/>
        <end position="88"/>
    </location>
</feature>
<proteinExistence type="predicted"/>
<dbReference type="PANTHER" id="PTHR31303:SF1">
    <property type="entry name" value="CTP-DEPENDENT DIACYLGLYCEROL KINASE 1"/>
    <property type="match status" value="1"/>
</dbReference>
<gene>
    <name evidence="2" type="ORF">MW046_03990</name>
</gene>
<reference evidence="2" key="1">
    <citation type="submission" date="2022-04" db="EMBL/GenBank/DDBJ databases">
        <title>Halocatena sp. nov., isolated from a salt lake.</title>
        <authorList>
            <person name="Cui H.-L."/>
        </authorList>
    </citation>
    <scope>NUCLEOTIDE SEQUENCE</scope>
    <source>
        <strain evidence="2">AD-1</strain>
    </source>
</reference>
<feature type="transmembrane region" description="Helical" evidence="1">
    <location>
        <begin position="9"/>
        <end position="28"/>
    </location>
</feature>
<accession>A0A8U0A3K4</accession>
<feature type="transmembrane region" description="Helical" evidence="1">
    <location>
        <begin position="123"/>
        <end position="140"/>
    </location>
</feature>